<evidence type="ECO:0008006" key="4">
    <source>
        <dbReference type="Google" id="ProtNLM"/>
    </source>
</evidence>
<sequence>MSKPLKITALLLLLLAGGYGLSQCQNRAAAPVVPPLADSPYRPAADARDNRVAAPEVTPEQYAALQQQVVACTPQLQQRQKQHEHEQEQKLTNAFRELLQQGQSLERLYQELQASSELRPYLQLLFDEAAQQQATQQGFNVLDASEANYEILFSDVLDPQTEPQTEADWLQLLHSLANSSRFYDMALLSHQHQWQSSRVLSPGLAFVSNLNTVPLSQARQLLANLTLYPTHIAHAIQQQLPDELILLLLERGVELQGMPLFRRLAEDNKALFNFADAALLAGRANLLPVLAQYGIEPSQLNGTFSALDYLISGLTAQNRNRQLNRQCQDNCYQLSAVQVRQLQQLANQGHLLHPLPALSSPYLRLTWLNSRNELASGQWLEPAAEQPESALVSALRQQLAVQPVDDATAACLTAQQQLRQSRALWSDEQVAAILKQFQQHYSGDALLAALNDYEPALLVALQHRQRQNIEQDIALEETELYLELMRVWRSAERMQQLVFSTPLSPFLTSELLAWVLLQPEYISIWEGRTLPVAPLTMAWFSFVSTENLQQLVAGRFDFRLTDQFGMSLYRPAFAHEQAEQVVQLLLEQGVMPQHNRFGPDALHLALDWSFQQGRLFPLVSEILRQPLQIKPTHLSRAKRLQLYYPALYTELVALAPALRVSEEHSANLLLALEPN</sequence>
<feature type="chain" id="PRO_5003720303" description="Ankyrin repeat-containing protein" evidence="1">
    <location>
        <begin position="23"/>
        <end position="675"/>
    </location>
</feature>
<feature type="signal peptide" evidence="1">
    <location>
        <begin position="1"/>
        <end position="22"/>
    </location>
</feature>
<organism evidence="2 3">
    <name type="scientific">Alishewanella agri BL06</name>
    <dbReference type="NCBI Taxonomy" id="1195246"/>
    <lineage>
        <taxon>Bacteria</taxon>
        <taxon>Pseudomonadati</taxon>
        <taxon>Pseudomonadota</taxon>
        <taxon>Gammaproteobacteria</taxon>
        <taxon>Alteromonadales</taxon>
        <taxon>Alteromonadaceae</taxon>
        <taxon>Alishewanella</taxon>
    </lineage>
</organism>
<reference evidence="2 3" key="1">
    <citation type="journal article" date="2012" name="J. Bacteriol.">
        <title>Genome Sequence of Pectin-Degrading Alishewanella agri, Isolated from Landfill Soil.</title>
        <authorList>
            <person name="Kim J."/>
            <person name="Jung J."/>
            <person name="Sung J.S."/>
            <person name="Chun J."/>
            <person name="Park W."/>
        </authorList>
    </citation>
    <scope>NUCLEOTIDE SEQUENCE [LARGE SCALE GENOMIC DNA]</scope>
    <source>
        <strain evidence="2 3">BL06</strain>
    </source>
</reference>
<accession>I9DR19</accession>
<dbReference type="AlphaFoldDB" id="I9DR19"/>
<evidence type="ECO:0000313" key="3">
    <source>
        <dbReference type="Proteomes" id="UP000035062"/>
    </source>
</evidence>
<proteinExistence type="predicted"/>
<dbReference type="RefSeq" id="WP_008985043.1">
    <property type="nucleotide sequence ID" value="NZ_AKKU01000018.1"/>
</dbReference>
<protein>
    <recommendedName>
        <fullName evidence="4">Ankyrin repeat-containing protein</fullName>
    </recommendedName>
</protein>
<keyword evidence="1" id="KW-0732">Signal</keyword>
<keyword evidence="3" id="KW-1185">Reference proteome</keyword>
<dbReference type="Proteomes" id="UP000035062">
    <property type="component" value="Unassembled WGS sequence"/>
</dbReference>
<comment type="caution">
    <text evidence="2">The sequence shown here is derived from an EMBL/GenBank/DDBJ whole genome shotgun (WGS) entry which is preliminary data.</text>
</comment>
<evidence type="ECO:0000256" key="1">
    <source>
        <dbReference type="SAM" id="SignalP"/>
    </source>
</evidence>
<dbReference type="eggNOG" id="ENOG5031TA8">
    <property type="taxonomic scope" value="Bacteria"/>
</dbReference>
<dbReference type="EMBL" id="AKKU01000018">
    <property type="protein sequence ID" value="EIW88480.1"/>
    <property type="molecule type" value="Genomic_DNA"/>
</dbReference>
<gene>
    <name evidence="2" type="ORF">AGRI_11063</name>
</gene>
<evidence type="ECO:0000313" key="2">
    <source>
        <dbReference type="EMBL" id="EIW88480.1"/>
    </source>
</evidence>
<dbReference type="PATRIC" id="fig|1195246.3.peg.2195"/>
<name>I9DR19_9ALTE</name>